<name>A0A7S4RRX5_9DINO</name>
<reference evidence="3" key="1">
    <citation type="submission" date="2021-01" db="EMBL/GenBank/DDBJ databases">
        <authorList>
            <person name="Corre E."/>
            <person name="Pelletier E."/>
            <person name="Niang G."/>
            <person name="Scheremetjew M."/>
            <person name="Finn R."/>
            <person name="Kale V."/>
            <person name="Holt S."/>
            <person name="Cochrane G."/>
            <person name="Meng A."/>
            <person name="Brown T."/>
            <person name="Cohen L."/>
        </authorList>
    </citation>
    <scope>NUCLEOTIDE SEQUENCE</scope>
    <source>
        <strain evidence="3">CCMP3105</strain>
    </source>
</reference>
<proteinExistence type="predicted"/>
<dbReference type="EMBL" id="HBNR01056144">
    <property type="protein sequence ID" value="CAE4622944.1"/>
    <property type="molecule type" value="Transcribed_RNA"/>
</dbReference>
<evidence type="ECO:0000259" key="2">
    <source>
        <dbReference type="PROSITE" id="PS50053"/>
    </source>
</evidence>
<evidence type="ECO:0000313" key="3">
    <source>
        <dbReference type="EMBL" id="CAE4622944.1"/>
    </source>
</evidence>
<dbReference type="PROSITE" id="PS50053">
    <property type="entry name" value="UBIQUITIN_2"/>
    <property type="match status" value="1"/>
</dbReference>
<feature type="chain" id="PRO_5031310680" description="Ubiquitin-like domain-containing protein" evidence="1">
    <location>
        <begin position="24"/>
        <end position="317"/>
    </location>
</feature>
<sequence>MAQAAQPLGRAAAIAAMPQLALAVVLGRGSEGPPLCRVAVDADGDVMDLKDEIEREAGVPSAEQRLYTGGRLMRDVDDLIAFSLDGEEALVELVRLDRQKAETLRRLENGEMSLGELDEASREDRDFVLAALWRAGAMTSDVRRAEAIAQVGEALWADREVVLAAVTCDGGALGRAAAPIHGDRAVVLAAVAQDGQALTHASDALRRDREVVLTAVRRNGFVLELLPEELRGDRQVVLTALHRTGAALQFVAEPLRQDWDVIATAVRTDPDAIDHAPGDLRGDHDFQRFMKDYFVKDRRYSPEAQAEEGLRMEGMWG</sequence>
<dbReference type="Pfam" id="PF13475">
    <property type="entry name" value="DUF4116"/>
    <property type="match status" value="2"/>
</dbReference>
<dbReference type="InterPro" id="IPR025197">
    <property type="entry name" value="DUF4116"/>
</dbReference>
<dbReference type="InterPro" id="IPR029071">
    <property type="entry name" value="Ubiquitin-like_domsf"/>
</dbReference>
<dbReference type="InterPro" id="IPR000626">
    <property type="entry name" value="Ubiquitin-like_dom"/>
</dbReference>
<accession>A0A7S4RRX5</accession>
<evidence type="ECO:0000256" key="1">
    <source>
        <dbReference type="SAM" id="SignalP"/>
    </source>
</evidence>
<feature type="domain" description="Ubiquitin-like" evidence="2">
    <location>
        <begin position="20"/>
        <end position="95"/>
    </location>
</feature>
<gene>
    <name evidence="3" type="ORF">AMON00008_LOCUS39494</name>
</gene>
<organism evidence="3">
    <name type="scientific">Alexandrium monilatum</name>
    <dbReference type="NCBI Taxonomy" id="311494"/>
    <lineage>
        <taxon>Eukaryota</taxon>
        <taxon>Sar</taxon>
        <taxon>Alveolata</taxon>
        <taxon>Dinophyceae</taxon>
        <taxon>Gonyaulacales</taxon>
        <taxon>Pyrocystaceae</taxon>
        <taxon>Alexandrium</taxon>
    </lineage>
</organism>
<dbReference type="CDD" id="cd17039">
    <property type="entry name" value="Ubl_ubiquitin_like"/>
    <property type="match status" value="1"/>
</dbReference>
<dbReference type="Gene3D" id="3.10.20.90">
    <property type="entry name" value="Phosphatidylinositol 3-kinase Catalytic Subunit, Chain A, domain 1"/>
    <property type="match status" value="1"/>
</dbReference>
<dbReference type="AlphaFoldDB" id="A0A7S4RRX5"/>
<feature type="signal peptide" evidence="1">
    <location>
        <begin position="1"/>
        <end position="23"/>
    </location>
</feature>
<keyword evidence="1" id="KW-0732">Signal</keyword>
<dbReference type="SUPFAM" id="SSF54236">
    <property type="entry name" value="Ubiquitin-like"/>
    <property type="match status" value="1"/>
</dbReference>
<protein>
    <recommendedName>
        <fullName evidence="2">Ubiquitin-like domain-containing protein</fullName>
    </recommendedName>
</protein>